<reference evidence="6 7" key="1">
    <citation type="submission" date="2019-01" db="EMBL/GenBank/DDBJ databases">
        <title>Nocardioides guangzhouensis sp. nov., an actinobacterium isolated from soil.</title>
        <authorList>
            <person name="Fu Y."/>
            <person name="Cai Y."/>
            <person name="Lin Z."/>
            <person name="Chen P."/>
        </authorList>
    </citation>
    <scope>NUCLEOTIDE SEQUENCE [LARGE SCALE GENOMIC DNA]</scope>
    <source>
        <strain evidence="6 7">130</strain>
    </source>
</reference>
<dbReference type="Pfam" id="PF02016">
    <property type="entry name" value="Peptidase_S66"/>
    <property type="match status" value="1"/>
</dbReference>
<dbReference type="InterPro" id="IPR040449">
    <property type="entry name" value="Peptidase_S66_N"/>
</dbReference>
<dbReference type="InterPro" id="IPR027461">
    <property type="entry name" value="Carboxypeptidase_A_C_sf"/>
</dbReference>
<dbReference type="Proteomes" id="UP000295198">
    <property type="component" value="Unassembled WGS sequence"/>
</dbReference>
<comment type="similarity">
    <text evidence="1">Belongs to the peptidase S66 family.</text>
</comment>
<evidence type="ECO:0000259" key="4">
    <source>
        <dbReference type="Pfam" id="PF02016"/>
    </source>
</evidence>
<sequence>MPRYPSALRPGDRIGVTAPSSGVETHLLPRFEACLDALRAQGFDVVTGRVLDGASHVSASKEERATELMSMLTDPEVRAVFPPWGGETAIDLLDVLDWDALAQADPTWVIGFSDTTTWMLPLTLRLDWATLHGAMLMDETYPQPDGLARWADLAAGDGPVTQRGTGRHHVGGWADWEGDPGQTTRAYDGTGSWLTLEPGPVDVTGRLVGGCIETVVNLAGTPYGDLPAWAAAQPEGTIVYLEACGDDAFTICRGLHGLRLAGWFDNARAIVIGRTPAPDTATLTQHEAVRDALGMLGVPVVLDVECGHVSPRMPMVNGALARLVVDGDRHEITQELV</sequence>
<dbReference type="Gene3D" id="3.40.50.10740">
    <property type="entry name" value="Class I glutamine amidotransferase-like"/>
    <property type="match status" value="1"/>
</dbReference>
<gene>
    <name evidence="6" type="ORF">EKO23_00335</name>
</gene>
<feature type="active site" description="Charge relay system" evidence="3">
    <location>
        <position position="242"/>
    </location>
</feature>
<accession>A0A4Q4ZN66</accession>
<proteinExistence type="inferred from homology"/>
<evidence type="ECO:0000313" key="7">
    <source>
        <dbReference type="Proteomes" id="UP000295198"/>
    </source>
</evidence>
<feature type="domain" description="LD-carboxypeptidase N-terminal" evidence="4">
    <location>
        <begin position="14"/>
        <end position="133"/>
    </location>
</feature>
<name>A0A4Q4ZN66_9ACTN</name>
<evidence type="ECO:0000256" key="3">
    <source>
        <dbReference type="PIRSR" id="PIRSR028757-1"/>
    </source>
</evidence>
<dbReference type="InterPro" id="IPR027478">
    <property type="entry name" value="LdcA_N"/>
</dbReference>
<keyword evidence="6" id="KW-0121">Carboxypeptidase</keyword>
<feature type="active site" description="Nucleophile" evidence="3">
    <location>
        <position position="113"/>
    </location>
</feature>
<comment type="caution">
    <text evidence="6">The sequence shown here is derived from an EMBL/GenBank/DDBJ whole genome shotgun (WGS) entry which is preliminary data.</text>
</comment>
<protein>
    <submittedName>
        <fullName evidence="6">LD-carboxypeptidase</fullName>
    </submittedName>
</protein>
<dbReference type="PANTHER" id="PTHR30237:SF5">
    <property type="entry name" value="CARBOXYPEPTIDASE VC_A0337-RELATED"/>
    <property type="match status" value="1"/>
</dbReference>
<keyword evidence="7" id="KW-1185">Reference proteome</keyword>
<organism evidence="6 7">
    <name type="scientific">Nocardioides guangzhouensis</name>
    <dbReference type="NCBI Taxonomy" id="2497878"/>
    <lineage>
        <taxon>Bacteria</taxon>
        <taxon>Bacillati</taxon>
        <taxon>Actinomycetota</taxon>
        <taxon>Actinomycetes</taxon>
        <taxon>Propionibacteriales</taxon>
        <taxon>Nocardioidaceae</taxon>
        <taxon>Nocardioides</taxon>
    </lineage>
</organism>
<dbReference type="GO" id="GO:0004180">
    <property type="term" value="F:carboxypeptidase activity"/>
    <property type="evidence" value="ECO:0007669"/>
    <property type="project" value="UniProtKB-KW"/>
</dbReference>
<evidence type="ECO:0000256" key="2">
    <source>
        <dbReference type="ARBA" id="ARBA00022801"/>
    </source>
</evidence>
<keyword evidence="6" id="KW-0645">Protease</keyword>
<dbReference type="OrthoDB" id="9807329at2"/>
<dbReference type="Pfam" id="PF17676">
    <property type="entry name" value="Peptidase_S66C"/>
    <property type="match status" value="1"/>
</dbReference>
<feature type="domain" description="LD-carboxypeptidase C-terminal" evidence="5">
    <location>
        <begin position="204"/>
        <end position="323"/>
    </location>
</feature>
<dbReference type="Gene3D" id="3.50.30.60">
    <property type="entry name" value="LD-carboxypeptidase A C-terminal domain-like"/>
    <property type="match status" value="1"/>
</dbReference>
<dbReference type="InterPro" id="IPR029062">
    <property type="entry name" value="Class_I_gatase-like"/>
</dbReference>
<dbReference type="PIRSF" id="PIRSF028757">
    <property type="entry name" value="LD-carboxypeptidase"/>
    <property type="match status" value="1"/>
</dbReference>
<dbReference type="AlphaFoldDB" id="A0A4Q4ZN66"/>
<keyword evidence="2" id="KW-0378">Hydrolase</keyword>
<dbReference type="EMBL" id="SDKM01000001">
    <property type="protein sequence ID" value="RYP88924.1"/>
    <property type="molecule type" value="Genomic_DNA"/>
</dbReference>
<dbReference type="RefSeq" id="WP_134712918.1">
    <property type="nucleotide sequence ID" value="NZ_SDKM01000001.1"/>
</dbReference>
<evidence type="ECO:0000259" key="5">
    <source>
        <dbReference type="Pfam" id="PF17676"/>
    </source>
</evidence>
<evidence type="ECO:0000256" key="1">
    <source>
        <dbReference type="ARBA" id="ARBA00010233"/>
    </source>
</evidence>
<feature type="active site" description="Charge relay system" evidence="3">
    <location>
        <position position="308"/>
    </location>
</feature>
<dbReference type="CDD" id="cd07062">
    <property type="entry name" value="Peptidase_S66_mccF_like"/>
    <property type="match status" value="1"/>
</dbReference>
<dbReference type="InterPro" id="IPR003507">
    <property type="entry name" value="S66_fam"/>
</dbReference>
<dbReference type="PANTHER" id="PTHR30237">
    <property type="entry name" value="MURAMOYLTETRAPEPTIDE CARBOXYPEPTIDASE"/>
    <property type="match status" value="1"/>
</dbReference>
<dbReference type="SUPFAM" id="SSF141986">
    <property type="entry name" value="LD-carboxypeptidase A C-terminal domain-like"/>
    <property type="match status" value="1"/>
</dbReference>
<dbReference type="InterPro" id="IPR040921">
    <property type="entry name" value="Peptidase_S66C"/>
</dbReference>
<evidence type="ECO:0000313" key="6">
    <source>
        <dbReference type="EMBL" id="RYP88924.1"/>
    </source>
</evidence>
<dbReference type="SUPFAM" id="SSF52317">
    <property type="entry name" value="Class I glutamine amidotransferase-like"/>
    <property type="match status" value="1"/>
</dbReference>